<feature type="transmembrane region" description="Helical" evidence="1">
    <location>
        <begin position="540"/>
        <end position="562"/>
    </location>
</feature>
<feature type="transmembrane region" description="Helical" evidence="1">
    <location>
        <begin position="582"/>
        <end position="606"/>
    </location>
</feature>
<accession>T1GNM7</accession>
<proteinExistence type="predicted"/>
<reference evidence="5" key="1">
    <citation type="submission" date="2013-02" db="EMBL/GenBank/DDBJ databases">
        <authorList>
            <person name="Hughes D."/>
        </authorList>
    </citation>
    <scope>NUCLEOTIDE SEQUENCE</scope>
    <source>
        <strain>Durham</strain>
        <strain evidence="5">NC isolate 2 -- Noor lab</strain>
    </source>
</reference>
<evidence type="ECO:0000259" key="3">
    <source>
        <dbReference type="SMART" id="SM00703"/>
    </source>
</evidence>
<feature type="transmembrane region" description="Helical" evidence="1">
    <location>
        <begin position="313"/>
        <end position="334"/>
    </location>
</feature>
<name>T1GNM7_MEGSC</name>
<evidence type="ECO:0000313" key="5">
    <source>
        <dbReference type="Proteomes" id="UP000015102"/>
    </source>
</evidence>
<feature type="transmembrane region" description="Helical" evidence="1">
    <location>
        <begin position="508"/>
        <end position="528"/>
    </location>
</feature>
<evidence type="ECO:0000313" key="4">
    <source>
        <dbReference type="EnsemblMetazoa" id="MESCA005185-PA"/>
    </source>
</evidence>
<protein>
    <recommendedName>
        <fullName evidence="3">Nose resistant-to-fluoxetine protein N-terminal domain-containing protein</fullName>
    </recommendedName>
</protein>
<dbReference type="PANTHER" id="PTHR11161:SF0">
    <property type="entry name" value="O-ACYLTRANSFERASE LIKE PROTEIN"/>
    <property type="match status" value="1"/>
</dbReference>
<dbReference type="Pfam" id="PF01757">
    <property type="entry name" value="Acyl_transf_3"/>
    <property type="match status" value="1"/>
</dbReference>
<dbReference type="EMBL" id="CAQQ02083994">
    <property type="status" value="NOT_ANNOTATED_CDS"/>
    <property type="molecule type" value="Genomic_DNA"/>
</dbReference>
<sequence>MKSYWALILCLCQLVSSFDDFTTFQKPQEVLYQDRFIDDDLCDIQWKEIRTNNDKYFQIYDSWGKTPSGILKGHTTRRSKRRNFQGQYCLALIPLETIQSISSSLAGPVRTARAGGEIFQKDQTKIKLGICVPAACSEAKVSEKLGVDLRKNSCSIKNQYKFEAIDYVAIVLFSTIGLLIVCSTLYDYYPHQSETKLTQALLAFSLRTNVKKLVSSPKKTSSSVDCLNGLRVFSMFWVIFGHIYMWNLGLPLMNFLDIPNWKETPFSMIIQSATVSVDTFLFISGFLIAWLGLKEMEKTKGKLNILSMYIHRYIRLTPAVAAAVLFVVSLLKFMGSGPYWHNFLDVHKKGCDEYWWSTLLYVQNYCLGHSWYLAVDTQLYILSPFILIGLWKWGKKFLPAMLIMALLSIGCIFATFYTEGFNQIGSRTKIKANYVPTHTRYTSWLIGVAVGYVLYSNRFIKFRLPKWAVFLGWAVCMATMLAVIFGPIHTTVPGYKPSVTEAVFYETFSRISWCIAIGWIVFACQSGYGGPINSILSFSIWAPFCRLTYCMYIVHFVVQTTIFGNLKTDVTFSDFNAIQEFWSSFGLTFCVAIVFVLAFESPIIGLEKVFIRKEKTRSPAMSTTSSQRALEV</sequence>
<dbReference type="AlphaFoldDB" id="T1GNM7"/>
<evidence type="ECO:0000256" key="2">
    <source>
        <dbReference type="SAM" id="SignalP"/>
    </source>
</evidence>
<organism evidence="4 5">
    <name type="scientific">Megaselia scalaris</name>
    <name type="common">Humpbacked fly</name>
    <name type="synonym">Phora scalaris</name>
    <dbReference type="NCBI Taxonomy" id="36166"/>
    <lineage>
        <taxon>Eukaryota</taxon>
        <taxon>Metazoa</taxon>
        <taxon>Ecdysozoa</taxon>
        <taxon>Arthropoda</taxon>
        <taxon>Hexapoda</taxon>
        <taxon>Insecta</taxon>
        <taxon>Pterygota</taxon>
        <taxon>Neoptera</taxon>
        <taxon>Endopterygota</taxon>
        <taxon>Diptera</taxon>
        <taxon>Brachycera</taxon>
        <taxon>Muscomorpha</taxon>
        <taxon>Platypezoidea</taxon>
        <taxon>Phoridae</taxon>
        <taxon>Megaseliini</taxon>
        <taxon>Megaselia</taxon>
    </lineage>
</organism>
<dbReference type="Proteomes" id="UP000015102">
    <property type="component" value="Unassembled WGS sequence"/>
</dbReference>
<feature type="transmembrane region" description="Helical" evidence="1">
    <location>
        <begin position="467"/>
        <end position="488"/>
    </location>
</feature>
<feature type="signal peptide" evidence="2">
    <location>
        <begin position="1"/>
        <end position="17"/>
    </location>
</feature>
<dbReference type="HOGENOM" id="CLU_007874_2_1_1"/>
<feature type="transmembrane region" description="Helical" evidence="1">
    <location>
        <begin position="228"/>
        <end position="246"/>
    </location>
</feature>
<dbReference type="InterPro" id="IPR052728">
    <property type="entry name" value="O2_lipid_transport_reg"/>
</dbReference>
<feature type="transmembrane region" description="Helical" evidence="1">
    <location>
        <begin position="438"/>
        <end position="455"/>
    </location>
</feature>
<feature type="transmembrane region" description="Helical" evidence="1">
    <location>
        <begin position="167"/>
        <end position="189"/>
    </location>
</feature>
<dbReference type="EnsemblMetazoa" id="MESCA005185-RA">
    <property type="protein sequence ID" value="MESCA005185-PA"/>
    <property type="gene ID" value="MESCA005185"/>
</dbReference>
<dbReference type="Pfam" id="PF20146">
    <property type="entry name" value="NRF"/>
    <property type="match status" value="1"/>
</dbReference>
<dbReference type="GO" id="GO:0016747">
    <property type="term" value="F:acyltransferase activity, transferring groups other than amino-acyl groups"/>
    <property type="evidence" value="ECO:0007669"/>
    <property type="project" value="InterPro"/>
</dbReference>
<feature type="transmembrane region" description="Helical" evidence="1">
    <location>
        <begin position="266"/>
        <end position="293"/>
    </location>
</feature>
<keyword evidence="1" id="KW-0812">Transmembrane</keyword>
<feature type="domain" description="Nose resistant-to-fluoxetine protein N-terminal" evidence="3">
    <location>
        <begin position="39"/>
        <end position="160"/>
    </location>
</feature>
<feature type="transmembrane region" description="Helical" evidence="1">
    <location>
        <begin position="371"/>
        <end position="390"/>
    </location>
</feature>
<evidence type="ECO:0000256" key="1">
    <source>
        <dbReference type="SAM" id="Phobius"/>
    </source>
</evidence>
<keyword evidence="5" id="KW-1185">Reference proteome</keyword>
<feature type="chain" id="PRO_5004577047" description="Nose resistant-to-fluoxetine protein N-terminal domain-containing protein" evidence="2">
    <location>
        <begin position="18"/>
        <end position="632"/>
    </location>
</feature>
<keyword evidence="1" id="KW-0472">Membrane</keyword>
<dbReference type="InterPro" id="IPR002656">
    <property type="entry name" value="Acyl_transf_3_dom"/>
</dbReference>
<keyword evidence="2" id="KW-0732">Signal</keyword>
<dbReference type="EMBL" id="CAQQ02083992">
    <property type="status" value="NOT_ANNOTATED_CDS"/>
    <property type="molecule type" value="Genomic_DNA"/>
</dbReference>
<feature type="transmembrane region" description="Helical" evidence="1">
    <location>
        <begin position="397"/>
        <end position="418"/>
    </location>
</feature>
<dbReference type="OMA" id="TADREPY"/>
<dbReference type="PANTHER" id="PTHR11161">
    <property type="entry name" value="O-ACYLTRANSFERASE"/>
    <property type="match status" value="1"/>
</dbReference>
<keyword evidence="1" id="KW-1133">Transmembrane helix</keyword>
<dbReference type="SMART" id="SM00703">
    <property type="entry name" value="NRF"/>
    <property type="match status" value="1"/>
</dbReference>
<dbReference type="InterPro" id="IPR006621">
    <property type="entry name" value="Nose-resist-to-fluoxetine_N"/>
</dbReference>
<dbReference type="EMBL" id="CAQQ02083993">
    <property type="status" value="NOT_ANNOTATED_CDS"/>
    <property type="molecule type" value="Genomic_DNA"/>
</dbReference>
<reference evidence="4" key="2">
    <citation type="submission" date="2015-06" db="UniProtKB">
        <authorList>
            <consortium name="EnsemblMetazoa"/>
        </authorList>
    </citation>
    <scope>IDENTIFICATION</scope>
</reference>